<comment type="caution">
    <text evidence="1">The sequence shown here is derived from an EMBL/GenBank/DDBJ whole genome shotgun (WGS) entry which is preliminary data.</text>
</comment>
<evidence type="ECO:0008006" key="3">
    <source>
        <dbReference type="Google" id="ProtNLM"/>
    </source>
</evidence>
<keyword evidence="2" id="KW-1185">Reference proteome</keyword>
<evidence type="ECO:0000313" key="2">
    <source>
        <dbReference type="Proteomes" id="UP000319818"/>
    </source>
</evidence>
<sequence length="304" mass="32728">MTTTNNRIDQRTVRSALALAAAAPSVHNSQPWRWVVGPHAVHLYADLSRWLPTTDAQARDLIVSCGAALHHARVALAAVGLASSAHRMPNPDEPKHLAALQLHPRLADDTDLALAAAILRRRTDRRRYTGWEVPATFIDDLGERAAAQGALLRPVTEARARERLADVIRDTAEVQEASVSYLAASGGGTTRRFGDGLIEQPSDGEPDGALLAVLATGSDDSLSQLRAGEALSAVLLHATELGLATCPLSRPFEIASRRREVRDDVLGGTAVPQLVLRIGWAPLGTPLRPTPRRPIDDMIEQLPM</sequence>
<organism evidence="1 2">
    <name type="scientific">Pseudonocardia cypriaca</name>
    <dbReference type="NCBI Taxonomy" id="882449"/>
    <lineage>
        <taxon>Bacteria</taxon>
        <taxon>Bacillati</taxon>
        <taxon>Actinomycetota</taxon>
        <taxon>Actinomycetes</taxon>
        <taxon>Pseudonocardiales</taxon>
        <taxon>Pseudonocardiaceae</taxon>
        <taxon>Pseudonocardia</taxon>
    </lineage>
</organism>
<accession>A0A543FRP6</accession>
<dbReference type="Gene3D" id="3.40.109.10">
    <property type="entry name" value="NADH Oxidase"/>
    <property type="match status" value="2"/>
</dbReference>
<dbReference type="InterPro" id="IPR000415">
    <property type="entry name" value="Nitroreductase-like"/>
</dbReference>
<dbReference type="AlphaFoldDB" id="A0A543FRP6"/>
<gene>
    <name evidence="1" type="ORF">FB388_3689</name>
</gene>
<protein>
    <recommendedName>
        <fullName evidence="3">Nitroreductase</fullName>
    </recommendedName>
</protein>
<proteinExistence type="predicted"/>
<dbReference type="InterPro" id="IPR050627">
    <property type="entry name" value="Nitroreductase/BluB"/>
</dbReference>
<dbReference type="PANTHER" id="PTHR23026">
    <property type="entry name" value="NADPH NITROREDUCTASE"/>
    <property type="match status" value="1"/>
</dbReference>
<reference evidence="1 2" key="1">
    <citation type="submission" date="2019-06" db="EMBL/GenBank/DDBJ databases">
        <title>Sequencing the genomes of 1000 actinobacteria strains.</title>
        <authorList>
            <person name="Klenk H.-P."/>
        </authorList>
    </citation>
    <scope>NUCLEOTIDE SEQUENCE [LARGE SCALE GENOMIC DNA]</scope>
    <source>
        <strain evidence="1 2">DSM 45511</strain>
    </source>
</reference>
<dbReference type="Proteomes" id="UP000319818">
    <property type="component" value="Unassembled WGS sequence"/>
</dbReference>
<name>A0A543FRP6_9PSEU</name>
<dbReference type="GO" id="GO:0016491">
    <property type="term" value="F:oxidoreductase activity"/>
    <property type="evidence" value="ECO:0007669"/>
    <property type="project" value="InterPro"/>
</dbReference>
<evidence type="ECO:0000313" key="1">
    <source>
        <dbReference type="EMBL" id="TQM36510.1"/>
    </source>
</evidence>
<dbReference type="RefSeq" id="WP_142103386.1">
    <property type="nucleotide sequence ID" value="NZ_VFPH01000002.1"/>
</dbReference>
<dbReference type="PANTHER" id="PTHR23026:SF123">
    <property type="entry name" value="NAD(P)H NITROREDUCTASE RV3131-RELATED"/>
    <property type="match status" value="1"/>
</dbReference>
<dbReference type="SUPFAM" id="SSF55469">
    <property type="entry name" value="FMN-dependent nitroreductase-like"/>
    <property type="match status" value="2"/>
</dbReference>
<dbReference type="EMBL" id="VFPH01000002">
    <property type="protein sequence ID" value="TQM36510.1"/>
    <property type="molecule type" value="Genomic_DNA"/>
</dbReference>
<dbReference type="OrthoDB" id="8156917at2"/>